<dbReference type="InterPro" id="IPR039261">
    <property type="entry name" value="FNR_nucleotide-bd"/>
</dbReference>
<feature type="transmembrane region" description="Helical" evidence="6">
    <location>
        <begin position="177"/>
        <end position="199"/>
    </location>
</feature>
<reference evidence="8 9" key="1">
    <citation type="submission" date="2012-04" db="EMBL/GenBank/DDBJ databases">
        <title>The Genome Sequence of Saprolegnia declina VS20.</title>
        <authorList>
            <consortium name="The Broad Institute Genome Sequencing Platform"/>
            <person name="Russ C."/>
            <person name="Nusbaum C."/>
            <person name="Tyler B."/>
            <person name="van West P."/>
            <person name="Dieguez-Uribeondo J."/>
            <person name="de Bruijn I."/>
            <person name="Tripathy S."/>
            <person name="Jiang R."/>
            <person name="Young S.K."/>
            <person name="Zeng Q."/>
            <person name="Gargeya S."/>
            <person name="Fitzgerald M."/>
            <person name="Haas B."/>
            <person name="Abouelleil A."/>
            <person name="Alvarado L."/>
            <person name="Arachchi H.M."/>
            <person name="Berlin A."/>
            <person name="Chapman S.B."/>
            <person name="Goldberg J."/>
            <person name="Griggs A."/>
            <person name="Gujja S."/>
            <person name="Hansen M."/>
            <person name="Howarth C."/>
            <person name="Imamovic A."/>
            <person name="Larimer J."/>
            <person name="McCowen C."/>
            <person name="Montmayeur A."/>
            <person name="Murphy C."/>
            <person name="Neiman D."/>
            <person name="Pearson M."/>
            <person name="Priest M."/>
            <person name="Roberts A."/>
            <person name="Saif S."/>
            <person name="Shea T."/>
            <person name="Sisk P."/>
            <person name="Sykes S."/>
            <person name="Wortman J."/>
            <person name="Nusbaum C."/>
            <person name="Birren B."/>
        </authorList>
    </citation>
    <scope>NUCLEOTIDE SEQUENCE [LARGE SCALE GENOMIC DNA]</scope>
    <source>
        <strain evidence="8 9">VS20</strain>
    </source>
</reference>
<keyword evidence="9" id="KW-1185">Reference proteome</keyword>
<dbReference type="OrthoDB" id="75426at2759"/>
<dbReference type="SFLD" id="SFLDS00052">
    <property type="entry name" value="Ferric_Reductase_Domain"/>
    <property type="match status" value="1"/>
</dbReference>
<feature type="transmembrane region" description="Helical" evidence="6">
    <location>
        <begin position="551"/>
        <end position="570"/>
    </location>
</feature>
<evidence type="ECO:0000256" key="2">
    <source>
        <dbReference type="ARBA" id="ARBA00022692"/>
    </source>
</evidence>
<evidence type="ECO:0000259" key="7">
    <source>
        <dbReference type="PROSITE" id="PS51384"/>
    </source>
</evidence>
<dbReference type="eggNOG" id="KOG0039">
    <property type="taxonomic scope" value="Eukaryota"/>
</dbReference>
<feature type="transmembrane region" description="Helical" evidence="6">
    <location>
        <begin position="93"/>
        <end position="114"/>
    </location>
</feature>
<dbReference type="CDD" id="cd06186">
    <property type="entry name" value="NOX_Duox_like_FAD_NADP"/>
    <property type="match status" value="1"/>
</dbReference>
<dbReference type="Pfam" id="PF08022">
    <property type="entry name" value="FAD_binding_8"/>
    <property type="match status" value="1"/>
</dbReference>
<feature type="domain" description="FAD-binding FR-type" evidence="7">
    <location>
        <begin position="338"/>
        <end position="444"/>
    </location>
</feature>
<proteinExistence type="predicted"/>
<dbReference type="InterPro" id="IPR017938">
    <property type="entry name" value="Riboflavin_synthase-like_b-brl"/>
</dbReference>
<dbReference type="GO" id="GO:0016491">
    <property type="term" value="F:oxidoreductase activity"/>
    <property type="evidence" value="ECO:0007669"/>
    <property type="project" value="UniProtKB-KW"/>
</dbReference>
<organism evidence="8 9">
    <name type="scientific">Saprolegnia diclina (strain VS20)</name>
    <dbReference type="NCBI Taxonomy" id="1156394"/>
    <lineage>
        <taxon>Eukaryota</taxon>
        <taxon>Sar</taxon>
        <taxon>Stramenopiles</taxon>
        <taxon>Oomycota</taxon>
        <taxon>Saprolegniomycetes</taxon>
        <taxon>Saprolegniales</taxon>
        <taxon>Saprolegniaceae</taxon>
        <taxon>Saprolegnia</taxon>
    </lineage>
</organism>
<dbReference type="Pfam" id="PF08030">
    <property type="entry name" value="NAD_binding_6"/>
    <property type="match status" value="1"/>
</dbReference>
<evidence type="ECO:0000256" key="1">
    <source>
        <dbReference type="ARBA" id="ARBA00004141"/>
    </source>
</evidence>
<dbReference type="InterPro" id="IPR017927">
    <property type="entry name" value="FAD-bd_FR_type"/>
</dbReference>
<keyword evidence="5 6" id="KW-0472">Membrane</keyword>
<comment type="subcellular location">
    <subcellularLocation>
        <location evidence="1">Membrane</location>
        <topology evidence="1">Multi-pass membrane protein</topology>
    </subcellularLocation>
</comment>
<keyword evidence="2 6" id="KW-0812">Transmembrane</keyword>
<dbReference type="Pfam" id="PF01794">
    <property type="entry name" value="Ferric_reduct"/>
    <property type="match status" value="1"/>
</dbReference>
<dbReference type="InterPro" id="IPR013130">
    <property type="entry name" value="Fe3_Rdtase_TM_dom"/>
</dbReference>
<dbReference type="PANTHER" id="PTHR11972">
    <property type="entry name" value="NADPH OXIDASE"/>
    <property type="match status" value="1"/>
</dbReference>
<protein>
    <recommendedName>
        <fullName evidence="7">FAD-binding FR-type domain-containing protein</fullName>
    </recommendedName>
</protein>
<dbReference type="InterPro" id="IPR013112">
    <property type="entry name" value="FAD-bd_8"/>
</dbReference>
<feature type="transmembrane region" description="Helical" evidence="6">
    <location>
        <begin position="304"/>
        <end position="331"/>
    </location>
</feature>
<dbReference type="EMBL" id="JH767156">
    <property type="protein sequence ID" value="EQC34247.1"/>
    <property type="molecule type" value="Genomic_DNA"/>
</dbReference>
<dbReference type="Proteomes" id="UP000030762">
    <property type="component" value="Unassembled WGS sequence"/>
</dbReference>
<dbReference type="Gene3D" id="3.40.50.80">
    <property type="entry name" value="Nucleotide-binding domain of ferredoxin-NADP reductase (FNR) module"/>
    <property type="match status" value="1"/>
</dbReference>
<dbReference type="RefSeq" id="XP_008612559.1">
    <property type="nucleotide sequence ID" value="XM_008614337.1"/>
</dbReference>
<feature type="transmembrane region" description="Helical" evidence="6">
    <location>
        <begin position="590"/>
        <end position="606"/>
    </location>
</feature>
<dbReference type="SUPFAM" id="SSF52343">
    <property type="entry name" value="Ferredoxin reductase-like, C-terminal NADP-linked domain"/>
    <property type="match status" value="1"/>
</dbReference>
<dbReference type="PROSITE" id="PS51384">
    <property type="entry name" value="FAD_FR"/>
    <property type="match status" value="1"/>
</dbReference>
<keyword evidence="3 6" id="KW-1133">Transmembrane helix</keyword>
<keyword evidence="4" id="KW-0560">Oxidoreductase</keyword>
<evidence type="ECO:0000313" key="9">
    <source>
        <dbReference type="Proteomes" id="UP000030762"/>
    </source>
</evidence>
<dbReference type="GeneID" id="19949176"/>
<feature type="transmembrane region" description="Helical" evidence="6">
    <location>
        <begin position="40"/>
        <end position="60"/>
    </location>
</feature>
<accession>T0RV34</accession>
<dbReference type="InterPro" id="IPR050369">
    <property type="entry name" value="RBOH/FRE"/>
</dbReference>
<evidence type="ECO:0000313" key="8">
    <source>
        <dbReference type="EMBL" id="EQC34247.1"/>
    </source>
</evidence>
<gene>
    <name evidence="8" type="ORF">SDRG_08449</name>
</gene>
<dbReference type="SUPFAM" id="SSF63380">
    <property type="entry name" value="Riboflavin synthase domain-like"/>
    <property type="match status" value="1"/>
</dbReference>
<evidence type="ECO:0000256" key="3">
    <source>
        <dbReference type="ARBA" id="ARBA00022989"/>
    </source>
</evidence>
<dbReference type="STRING" id="1156394.T0RV34"/>
<feature type="transmembrane region" description="Helical" evidence="6">
    <location>
        <begin position="264"/>
        <end position="284"/>
    </location>
</feature>
<name>T0RV34_SAPDV</name>
<dbReference type="InterPro" id="IPR013121">
    <property type="entry name" value="Fe_red_NAD-bd_6"/>
</dbReference>
<sequence>MASYPDFVAIATPKPNEALHNNSDVDETAPTTWKNKVALAAHWAVGAIMVYAFFALTVMYTSMTGPITTSFFNPLWGIDPNVKGSGHAEMMSYTYHFFAIILPVFAAFLLVRLVTKGATFPIPLFSHMLQRKPRIFRSLVSYGEAFFLLLVTGGNIIFFAYTYMLRVKPTSTTQDKIGIAGTALGYSALYNMVFLALPASRHCFWMEWLGIPFPHGVKYHRWLGIATMLCTALHTVLFIQVYAAKHRLQSLVPCFDCNLATTGMRNWMATFAWLSFFCMLVMAVTSTPYVRRHYYKTFYASHFLFIPMTAFAVMHWGGMIIWLFTSIVLYIGNRMMSSATVSAPVIVQHAIAYRHRVTEFVFACATSYAAGDIVYLKVPSISSTQWHPFSVASSPLHTPGSLAVYIKARGDWTNQLHAYVHQCSVAGVAPVVFMDGGYVPAAPVPSSFDKVVFVAGGIGATPLLGRALHVLHAYAWQDVHFIWHVRDVNLLVQFQQWFHDASSLSSRLHLHLYVTTASLSDAFTDTERVFNLKTCTVPPRPFANVSTLRQVLLFVGAFVGAGTLLVAVHYGNKISTIHPAYWPLQRFMEFAAIIVGAYWAYFVVLIKPYSPVPSAGSVVDDIPKEPTMTTEAFIERYHVQRGRMDWSIFFAGLGDSKTASWTTPTIGVYVSGPKTLSRAIDAQAHSTRFAVHHEEFEM</sequence>
<dbReference type="SFLD" id="SFLDG01168">
    <property type="entry name" value="Ferric_reductase_subgroup_(FRE"/>
    <property type="match status" value="1"/>
</dbReference>
<evidence type="ECO:0000256" key="6">
    <source>
        <dbReference type="SAM" id="Phobius"/>
    </source>
</evidence>
<dbReference type="PANTHER" id="PTHR11972:SF193">
    <property type="entry name" value="FAD-BINDING FR-TYPE DOMAIN-CONTAINING PROTEIN"/>
    <property type="match status" value="1"/>
</dbReference>
<dbReference type="VEuPathDB" id="FungiDB:SDRG_08449"/>
<feature type="transmembrane region" description="Helical" evidence="6">
    <location>
        <begin position="145"/>
        <end position="165"/>
    </location>
</feature>
<dbReference type="InParanoid" id="T0RV34"/>
<feature type="transmembrane region" description="Helical" evidence="6">
    <location>
        <begin position="219"/>
        <end position="243"/>
    </location>
</feature>
<evidence type="ECO:0000256" key="4">
    <source>
        <dbReference type="ARBA" id="ARBA00023002"/>
    </source>
</evidence>
<evidence type="ECO:0000256" key="5">
    <source>
        <dbReference type="ARBA" id="ARBA00023136"/>
    </source>
</evidence>
<dbReference type="GO" id="GO:0005886">
    <property type="term" value="C:plasma membrane"/>
    <property type="evidence" value="ECO:0007669"/>
    <property type="project" value="TreeGrafter"/>
</dbReference>
<dbReference type="AlphaFoldDB" id="T0RV34"/>